<dbReference type="Proteomes" id="UP001231189">
    <property type="component" value="Unassembled WGS sequence"/>
</dbReference>
<dbReference type="AlphaFoldDB" id="A0AAD8SNN6"/>
<proteinExistence type="predicted"/>
<dbReference type="EMBL" id="JAUUTY010000003">
    <property type="protein sequence ID" value="KAK1661608.1"/>
    <property type="molecule type" value="Genomic_DNA"/>
</dbReference>
<reference evidence="2" key="1">
    <citation type="submission" date="2023-07" db="EMBL/GenBank/DDBJ databases">
        <title>A chromosome-level genome assembly of Lolium multiflorum.</title>
        <authorList>
            <person name="Chen Y."/>
            <person name="Copetti D."/>
            <person name="Kolliker R."/>
            <person name="Studer B."/>
        </authorList>
    </citation>
    <scope>NUCLEOTIDE SEQUENCE</scope>
    <source>
        <strain evidence="2">02402/16</strain>
        <tissue evidence="2">Leaf</tissue>
    </source>
</reference>
<evidence type="ECO:0008006" key="6">
    <source>
        <dbReference type="Google" id="ProtNLM"/>
    </source>
</evidence>
<dbReference type="EMBL" id="JAUUTY010000003">
    <property type="protein sequence ID" value="KAK1661606.1"/>
    <property type="molecule type" value="Genomic_DNA"/>
</dbReference>
<evidence type="ECO:0000313" key="5">
    <source>
        <dbReference type="Proteomes" id="UP001231189"/>
    </source>
</evidence>
<feature type="repeat" description="PPR" evidence="1">
    <location>
        <begin position="41"/>
        <end position="75"/>
    </location>
</feature>
<keyword evidence="5" id="KW-1185">Reference proteome</keyword>
<dbReference type="PROSITE" id="PS51375">
    <property type="entry name" value="PPR"/>
    <property type="match status" value="1"/>
</dbReference>
<protein>
    <recommendedName>
        <fullName evidence="6">Pentatricopeptide repeat-containing protein</fullName>
    </recommendedName>
</protein>
<dbReference type="EMBL" id="JAUUTY010000003">
    <property type="protein sequence ID" value="KAK1661607.1"/>
    <property type="molecule type" value="Genomic_DNA"/>
</dbReference>
<gene>
    <name evidence="2" type="ORF">QYE76_049765</name>
    <name evidence="3" type="ORF">QYE76_049766</name>
    <name evidence="4" type="ORF">QYE76_049767</name>
</gene>
<sequence length="139" mass="15332">MPPPDILRVLCAAAVKSLFQLHAHFPSATRSLSLPPRRAPPPELADWLLHALAQSGRTDDAVRVFNHMRAVGLFPTPTPALRSLGPGWRPPRARCSTIWRAPGLREHLTAGKLAAASDTLNEMAKNTLNKFWFMPSKRA</sequence>
<accession>A0AAD8SNN6</accession>
<evidence type="ECO:0000256" key="1">
    <source>
        <dbReference type="PROSITE-ProRule" id="PRU00708"/>
    </source>
</evidence>
<organism evidence="2 5">
    <name type="scientific">Lolium multiflorum</name>
    <name type="common">Italian ryegrass</name>
    <name type="synonym">Lolium perenne subsp. multiflorum</name>
    <dbReference type="NCBI Taxonomy" id="4521"/>
    <lineage>
        <taxon>Eukaryota</taxon>
        <taxon>Viridiplantae</taxon>
        <taxon>Streptophyta</taxon>
        <taxon>Embryophyta</taxon>
        <taxon>Tracheophyta</taxon>
        <taxon>Spermatophyta</taxon>
        <taxon>Magnoliopsida</taxon>
        <taxon>Liliopsida</taxon>
        <taxon>Poales</taxon>
        <taxon>Poaceae</taxon>
        <taxon>BOP clade</taxon>
        <taxon>Pooideae</taxon>
        <taxon>Poodae</taxon>
        <taxon>Poeae</taxon>
        <taxon>Poeae Chloroplast Group 2 (Poeae type)</taxon>
        <taxon>Loliodinae</taxon>
        <taxon>Loliinae</taxon>
        <taxon>Lolium</taxon>
    </lineage>
</organism>
<dbReference type="NCBIfam" id="TIGR00756">
    <property type="entry name" value="PPR"/>
    <property type="match status" value="1"/>
</dbReference>
<name>A0AAD8SNN6_LOLMU</name>
<evidence type="ECO:0000313" key="4">
    <source>
        <dbReference type="EMBL" id="KAK1661608.1"/>
    </source>
</evidence>
<comment type="caution">
    <text evidence="2">The sequence shown here is derived from an EMBL/GenBank/DDBJ whole genome shotgun (WGS) entry which is preliminary data.</text>
</comment>
<evidence type="ECO:0000313" key="2">
    <source>
        <dbReference type="EMBL" id="KAK1661606.1"/>
    </source>
</evidence>
<dbReference type="InterPro" id="IPR002885">
    <property type="entry name" value="PPR_rpt"/>
</dbReference>
<evidence type="ECO:0000313" key="3">
    <source>
        <dbReference type="EMBL" id="KAK1661607.1"/>
    </source>
</evidence>